<reference evidence="3" key="1">
    <citation type="submission" date="2021-07" db="EMBL/GenBank/DDBJ databases">
        <authorList>
            <person name="Branca A.L. A."/>
        </authorList>
    </citation>
    <scope>NUCLEOTIDE SEQUENCE</scope>
</reference>
<dbReference type="EMBL" id="CAJVOS010000006">
    <property type="protein sequence ID" value="CAG7937219.1"/>
    <property type="molecule type" value="Genomic_DNA"/>
</dbReference>
<keyword evidence="4" id="KW-1185">Reference proteome</keyword>
<comment type="caution">
    <text evidence="3">The sequence shown here is derived from an EMBL/GenBank/DDBJ whole genome shotgun (WGS) entry which is preliminary data.</text>
</comment>
<sequence length="556" mass="63287">MILDTVQRLEASIEDLKRMVATGPVTNAACSAQINTTSPVSTVTTASHDARHHPGGCTIRDPTESAVLSSGHLSSAESLLKWSVFLDHPSILNETESSFLSLEYSRSPLRSNLYAIFPSLGLSEIKSMVDIFQQTYNFWFPTMSLNDLKAVEMRIYQENLEPSCQSCLALLVMALSCVGASVVDENMPETDAQQLKLQGASWFTASMKMSHLAHIEMSVEACQCLLLTGLYFSFLQRPLQTWSYVNSSATRCRFLLSCPFDNPERDDREHITRIFWSCFVLESNYISELPSLPQNCNAEIESIISLPGKFHSHESIEEEERSTCYLLASIALRRLLNRAHYMLYDRDIGLQINSNHFPSVNQELARQLQDWYQTLPPSLQFSNDEKPADDPHSEYLRQWYLSCRSVIYRPYLEWALANPSWNLNTNQRVLDGCRVALDTCLFKLRYLKQVPYTVMVDTWPCSLSLATAMLTLMGGFCHPQLTMQLRHIALLELGPHLKLRLERWKTIHASCISPGVEKALRLIMNAHDFFESKSTDFDPSLEEHNLSPYALRMFHG</sequence>
<keyword evidence="1" id="KW-0539">Nucleus</keyword>
<proteinExistence type="predicted"/>
<name>A0A9W4MHN2_PENOL</name>
<evidence type="ECO:0000259" key="2">
    <source>
        <dbReference type="Pfam" id="PF04082"/>
    </source>
</evidence>
<dbReference type="GO" id="GO:0008270">
    <property type="term" value="F:zinc ion binding"/>
    <property type="evidence" value="ECO:0007669"/>
    <property type="project" value="InterPro"/>
</dbReference>
<gene>
    <name evidence="3" type="ORF">POLS_LOCUS59</name>
</gene>
<evidence type="ECO:0000313" key="4">
    <source>
        <dbReference type="Proteomes" id="UP001153618"/>
    </source>
</evidence>
<dbReference type="PANTHER" id="PTHR47785">
    <property type="entry name" value="ZN(II)2CYS6 TRANSCRIPTION FACTOR (EUROFUNG)-RELATED-RELATED"/>
    <property type="match status" value="1"/>
</dbReference>
<dbReference type="Pfam" id="PF04082">
    <property type="entry name" value="Fungal_trans"/>
    <property type="match status" value="1"/>
</dbReference>
<dbReference type="CDD" id="cd12148">
    <property type="entry name" value="fungal_TF_MHR"/>
    <property type="match status" value="1"/>
</dbReference>
<dbReference type="InterPro" id="IPR053181">
    <property type="entry name" value="EcdB-like_regulator"/>
</dbReference>
<dbReference type="InterPro" id="IPR007219">
    <property type="entry name" value="XnlR_reg_dom"/>
</dbReference>
<dbReference type="PANTHER" id="PTHR47785:SF1">
    <property type="entry name" value="TRANSCRIPTION FACTOR, PUTATIVE (AFU_ORTHOLOGUE AFUA_5G14530)-RELATED"/>
    <property type="match status" value="1"/>
</dbReference>
<evidence type="ECO:0000313" key="3">
    <source>
        <dbReference type="EMBL" id="CAG7937219.1"/>
    </source>
</evidence>
<protein>
    <recommendedName>
        <fullName evidence="2">Xylanolytic transcriptional activator regulatory domain-containing protein</fullName>
    </recommendedName>
</protein>
<dbReference type="GO" id="GO:0006351">
    <property type="term" value="P:DNA-templated transcription"/>
    <property type="evidence" value="ECO:0007669"/>
    <property type="project" value="InterPro"/>
</dbReference>
<dbReference type="OrthoDB" id="4685598at2759"/>
<accession>A0A9W4MHN2</accession>
<dbReference type="Proteomes" id="UP001153618">
    <property type="component" value="Unassembled WGS sequence"/>
</dbReference>
<dbReference type="GO" id="GO:0003677">
    <property type="term" value="F:DNA binding"/>
    <property type="evidence" value="ECO:0007669"/>
    <property type="project" value="InterPro"/>
</dbReference>
<evidence type="ECO:0000256" key="1">
    <source>
        <dbReference type="ARBA" id="ARBA00023242"/>
    </source>
</evidence>
<dbReference type="AlphaFoldDB" id="A0A9W4MHN2"/>
<organism evidence="3 4">
    <name type="scientific">Penicillium olsonii</name>
    <dbReference type="NCBI Taxonomy" id="99116"/>
    <lineage>
        <taxon>Eukaryota</taxon>
        <taxon>Fungi</taxon>
        <taxon>Dikarya</taxon>
        <taxon>Ascomycota</taxon>
        <taxon>Pezizomycotina</taxon>
        <taxon>Eurotiomycetes</taxon>
        <taxon>Eurotiomycetidae</taxon>
        <taxon>Eurotiales</taxon>
        <taxon>Aspergillaceae</taxon>
        <taxon>Penicillium</taxon>
    </lineage>
</organism>
<feature type="domain" description="Xylanolytic transcriptional activator regulatory" evidence="2">
    <location>
        <begin position="131"/>
        <end position="373"/>
    </location>
</feature>